<evidence type="ECO:0000313" key="7">
    <source>
        <dbReference type="EMBL" id="CDP37013.1"/>
    </source>
</evidence>
<gene>
    <name evidence="7" type="ORF">GNLVRS02_ARAD1D01760g</name>
    <name evidence="8" type="ORF">GNLVRS02_ARAD1D01826g</name>
</gene>
<dbReference type="PANTHER" id="PTHR12713">
    <property type="entry name" value="VACUOLAR ATP SYNTHASE SUBUNIT G"/>
    <property type="match status" value="1"/>
</dbReference>
<reference evidence="8" key="1">
    <citation type="submission" date="2014-02" db="EMBL/GenBank/DDBJ databases">
        <authorList>
            <person name="Genoscope - CEA"/>
        </authorList>
    </citation>
    <scope>NUCLEOTIDE SEQUENCE</scope>
    <source>
        <strain evidence="8">LS3</strain>
    </source>
</reference>
<keyword evidence="2 5" id="KW-0813">Transport</keyword>
<dbReference type="GO" id="GO:0016887">
    <property type="term" value="F:ATP hydrolysis activity"/>
    <property type="evidence" value="ECO:0007669"/>
    <property type="project" value="TreeGrafter"/>
</dbReference>
<dbReference type="NCBIfam" id="TIGR01147">
    <property type="entry name" value="V_ATP_synt_G"/>
    <property type="match status" value="1"/>
</dbReference>
<accession>A0A060TCS1</accession>
<dbReference type="Pfam" id="PF03179">
    <property type="entry name" value="V-ATPase_G"/>
    <property type="match status" value="1"/>
</dbReference>
<keyword evidence="4 5" id="KW-0406">Ion transport</keyword>
<feature type="region of interest" description="Disordered" evidence="6">
    <location>
        <begin position="49"/>
        <end position="89"/>
    </location>
</feature>
<reference evidence="8" key="2">
    <citation type="submission" date="2014-06" db="EMBL/GenBank/DDBJ databases">
        <title>The complete genome of Blastobotrys (Arxula) adeninivorans LS3 - a yeast of biotechnological interest.</title>
        <authorList>
            <person name="Kunze G."/>
            <person name="Gaillardin C."/>
            <person name="Czernicka M."/>
            <person name="Durrens P."/>
            <person name="Martin T."/>
            <person name="Boer E."/>
            <person name="Gabaldon T."/>
            <person name="Cruz J."/>
            <person name="Talla E."/>
            <person name="Marck C."/>
            <person name="Goffeau A."/>
            <person name="Barbe V."/>
            <person name="Baret P."/>
            <person name="Baronian K."/>
            <person name="Beier S."/>
            <person name="Bleykasten C."/>
            <person name="Bode R."/>
            <person name="Casaregola S."/>
            <person name="Despons L."/>
            <person name="Fairhead C."/>
            <person name="Giersberg M."/>
            <person name="Gierski P."/>
            <person name="Hahnel U."/>
            <person name="Hartmann A."/>
            <person name="Jankowska D."/>
            <person name="Jubin C."/>
            <person name="Jung P."/>
            <person name="Lafontaine I."/>
            <person name="Leh-Louis V."/>
            <person name="Lemaire M."/>
            <person name="Marcet-Houben M."/>
            <person name="Mascher M."/>
            <person name="Morel G."/>
            <person name="Richard G.-F."/>
            <person name="Riechen J."/>
            <person name="Sacerdot C."/>
            <person name="Sarkar A."/>
            <person name="Savel G."/>
            <person name="Schacherer J."/>
            <person name="Sherman D."/>
            <person name="Straub M.-L."/>
            <person name="Stein N."/>
            <person name="Thierry A."/>
            <person name="Trautwein-Schult A."/>
            <person name="Westhof E."/>
            <person name="Worch S."/>
            <person name="Dujon B."/>
            <person name="Souciet J.-L."/>
            <person name="Wincker P."/>
            <person name="Scholz U."/>
            <person name="Neuveglise N."/>
        </authorList>
    </citation>
    <scope>NUCLEOTIDE SEQUENCE</scope>
    <source>
        <strain evidence="8">LS3</strain>
    </source>
</reference>
<evidence type="ECO:0000256" key="5">
    <source>
        <dbReference type="RuleBase" id="RU364019"/>
    </source>
</evidence>
<feature type="compositionally biased region" description="Basic and acidic residues" evidence="6">
    <location>
        <begin position="49"/>
        <end position="61"/>
    </location>
</feature>
<dbReference type="AlphaFoldDB" id="A0A060TCS1"/>
<proteinExistence type="inferred from homology"/>
<evidence type="ECO:0000256" key="4">
    <source>
        <dbReference type="ARBA" id="ARBA00023065"/>
    </source>
</evidence>
<organism evidence="8">
    <name type="scientific">Blastobotrys adeninivorans</name>
    <name type="common">Yeast</name>
    <name type="synonym">Arxula adeninivorans</name>
    <dbReference type="NCBI Taxonomy" id="409370"/>
    <lineage>
        <taxon>Eukaryota</taxon>
        <taxon>Fungi</taxon>
        <taxon>Dikarya</taxon>
        <taxon>Ascomycota</taxon>
        <taxon>Saccharomycotina</taxon>
        <taxon>Dipodascomycetes</taxon>
        <taxon>Dipodascales</taxon>
        <taxon>Trichomonascaceae</taxon>
        <taxon>Blastobotrys</taxon>
    </lineage>
</organism>
<comment type="function">
    <text evidence="5">Subunit of the V1 complex of vacuolar(H+)-ATPase (V-ATPase), a multisubunit enzyme composed of a peripheral complex (V1) that hydrolyzes ATP and a membrane integral complex (V0) that translocates protons. V-ATPase is responsible for acidifying and maintaining the pH of intracellular compartments and in some cell types, is targeted to the plasma membrane, where it is responsible for acidifying the extracellular environment.</text>
</comment>
<evidence type="ECO:0000256" key="3">
    <source>
        <dbReference type="ARBA" id="ARBA00022781"/>
    </source>
</evidence>
<dbReference type="FunFam" id="1.20.5.2950:FF:000001">
    <property type="entry name" value="V-type proton ATPase subunit G"/>
    <property type="match status" value="1"/>
</dbReference>
<dbReference type="Gene3D" id="1.20.5.2950">
    <property type="match status" value="1"/>
</dbReference>
<comment type="subunit">
    <text evidence="5">V-ATPase is a heteromultimeric enzyme made up of two complexes: the ATP-hydrolytic V1 complex and the proton translocation V0 complex.</text>
</comment>
<dbReference type="EMBL" id="HG937694">
    <property type="protein sequence ID" value="CDP37013.1"/>
    <property type="molecule type" value="Genomic_DNA"/>
</dbReference>
<protein>
    <recommendedName>
        <fullName evidence="5">V-type proton ATPase subunit G</fullName>
    </recommendedName>
</protein>
<evidence type="ECO:0000313" key="8">
    <source>
        <dbReference type="EMBL" id="CDP37016.1"/>
    </source>
</evidence>
<keyword evidence="3 5" id="KW-0375">Hydrogen ion transport</keyword>
<evidence type="ECO:0000256" key="1">
    <source>
        <dbReference type="ARBA" id="ARBA00010066"/>
    </source>
</evidence>
<dbReference type="EMBL" id="HG937694">
    <property type="protein sequence ID" value="CDP37016.1"/>
    <property type="molecule type" value="Genomic_DNA"/>
</dbReference>
<dbReference type="InterPro" id="IPR005124">
    <property type="entry name" value="V-ATPase_G"/>
</dbReference>
<evidence type="ECO:0000256" key="2">
    <source>
        <dbReference type="ARBA" id="ARBA00022448"/>
    </source>
</evidence>
<dbReference type="GO" id="GO:0000221">
    <property type="term" value="C:vacuolar proton-transporting V-type ATPase, V1 domain"/>
    <property type="evidence" value="ECO:0007669"/>
    <property type="project" value="TreeGrafter"/>
</dbReference>
<comment type="similarity">
    <text evidence="1 5">Belongs to the V-ATPase G subunit family.</text>
</comment>
<dbReference type="GO" id="GO:0046961">
    <property type="term" value="F:proton-transporting ATPase activity, rotational mechanism"/>
    <property type="evidence" value="ECO:0007669"/>
    <property type="project" value="InterPro"/>
</dbReference>
<name>A0A060TCS1_BLAAD</name>
<sequence length="115" mass="12929">MSAQNSSGIQTLLEAERKAHEIVQNSRQYRAQRLKAAKTDAAKEIEEYKKEKEAEFQKNEQKYSGSNQDAEKEADKQVSGQLDEVKKKAASAKDKVVKELIDAVMTPNPQLHINA</sequence>
<evidence type="ECO:0000256" key="6">
    <source>
        <dbReference type="SAM" id="MobiDB-lite"/>
    </source>
</evidence>
<dbReference type="PANTHER" id="PTHR12713:SF11">
    <property type="entry name" value="V-TYPE PROTON ATPASE SUBUNIT G"/>
    <property type="match status" value="1"/>
</dbReference>